<protein>
    <submittedName>
        <fullName evidence="2">Uncharacterized protein</fullName>
    </submittedName>
</protein>
<sequence>MAERPTSHLYYKCLAPQERRRMAWLSQSRSDWKSLTSPQSVKSERHALEDDKLSTETTHRESSSLFVRQLTEVHSTESSGCGTRRDVQDSNFPEQCHEFVVSPMEAEDKAAIGNVWSSQPGGLSKSKLSSVAELVVRAQMNSTLPSCDEVWRRSAVVAFLQHCQCEAGLERLEKRADELIKVSSSNQSGL</sequence>
<feature type="compositionally biased region" description="Basic and acidic residues" evidence="1">
    <location>
        <begin position="42"/>
        <end position="61"/>
    </location>
</feature>
<reference evidence="2" key="1">
    <citation type="submission" date="2018-11" db="EMBL/GenBank/DDBJ databases">
        <authorList>
            <consortium name="Pathogen Informatics"/>
        </authorList>
    </citation>
    <scope>NUCLEOTIDE SEQUENCE</scope>
</reference>
<name>A0A3S5BW61_9PLAT</name>
<dbReference type="EMBL" id="CAAALY010277224">
    <property type="protein sequence ID" value="VEL42871.1"/>
    <property type="molecule type" value="Genomic_DNA"/>
</dbReference>
<dbReference type="Proteomes" id="UP000784294">
    <property type="component" value="Unassembled WGS sequence"/>
</dbReference>
<dbReference type="AlphaFoldDB" id="A0A3S5BW61"/>
<proteinExistence type="predicted"/>
<feature type="compositionally biased region" description="Polar residues" evidence="1">
    <location>
        <begin position="29"/>
        <end position="41"/>
    </location>
</feature>
<accession>A0A3S5BW61</accession>
<keyword evidence="3" id="KW-1185">Reference proteome</keyword>
<gene>
    <name evidence="2" type="ORF">PXEA_LOCUS36311</name>
</gene>
<evidence type="ECO:0000313" key="3">
    <source>
        <dbReference type="Proteomes" id="UP000784294"/>
    </source>
</evidence>
<evidence type="ECO:0000313" key="2">
    <source>
        <dbReference type="EMBL" id="VEL42871.1"/>
    </source>
</evidence>
<organism evidence="2 3">
    <name type="scientific">Protopolystoma xenopodis</name>
    <dbReference type="NCBI Taxonomy" id="117903"/>
    <lineage>
        <taxon>Eukaryota</taxon>
        <taxon>Metazoa</taxon>
        <taxon>Spiralia</taxon>
        <taxon>Lophotrochozoa</taxon>
        <taxon>Platyhelminthes</taxon>
        <taxon>Monogenea</taxon>
        <taxon>Polyopisthocotylea</taxon>
        <taxon>Polystomatidea</taxon>
        <taxon>Polystomatidae</taxon>
        <taxon>Protopolystoma</taxon>
    </lineage>
</organism>
<feature type="region of interest" description="Disordered" evidence="1">
    <location>
        <begin position="29"/>
        <end position="61"/>
    </location>
</feature>
<comment type="caution">
    <text evidence="2">The sequence shown here is derived from an EMBL/GenBank/DDBJ whole genome shotgun (WGS) entry which is preliminary data.</text>
</comment>
<evidence type="ECO:0000256" key="1">
    <source>
        <dbReference type="SAM" id="MobiDB-lite"/>
    </source>
</evidence>